<comment type="caution">
    <text evidence="1">The sequence shown here is derived from an EMBL/GenBank/DDBJ whole genome shotgun (WGS) entry which is preliminary data.</text>
</comment>
<keyword evidence="2" id="KW-1185">Reference proteome</keyword>
<dbReference type="EMBL" id="JAZAVJ010000004">
    <property type="protein sequence ID" value="KAK7424428.1"/>
    <property type="molecule type" value="Genomic_DNA"/>
</dbReference>
<dbReference type="Proteomes" id="UP001498476">
    <property type="component" value="Unassembled WGS sequence"/>
</dbReference>
<gene>
    <name evidence="1" type="ORF">QQX98_000393</name>
</gene>
<proteinExistence type="predicted"/>
<accession>A0ABR1HUP7</accession>
<reference evidence="1 2" key="1">
    <citation type="journal article" date="2025" name="Microbiol. Resour. Announc.">
        <title>Draft genome sequences for Neonectria magnoliae and Neonectria punicea, canker pathogens of Liriodendron tulipifera and Acer saccharum in West Virginia.</title>
        <authorList>
            <person name="Petronek H.M."/>
            <person name="Kasson M.T."/>
            <person name="Metheny A.M."/>
            <person name="Stauder C.M."/>
            <person name="Lovett B."/>
            <person name="Lynch S.C."/>
            <person name="Garnas J.R."/>
            <person name="Kasson L.R."/>
            <person name="Stajich J.E."/>
        </authorList>
    </citation>
    <scope>NUCLEOTIDE SEQUENCE [LARGE SCALE GENOMIC DNA]</scope>
    <source>
        <strain evidence="1 2">NRRL 64653</strain>
    </source>
</reference>
<organism evidence="1 2">
    <name type="scientific">Neonectria punicea</name>
    <dbReference type="NCBI Taxonomy" id="979145"/>
    <lineage>
        <taxon>Eukaryota</taxon>
        <taxon>Fungi</taxon>
        <taxon>Dikarya</taxon>
        <taxon>Ascomycota</taxon>
        <taxon>Pezizomycotina</taxon>
        <taxon>Sordariomycetes</taxon>
        <taxon>Hypocreomycetidae</taxon>
        <taxon>Hypocreales</taxon>
        <taxon>Nectriaceae</taxon>
        <taxon>Neonectria</taxon>
    </lineage>
</organism>
<evidence type="ECO:0000313" key="2">
    <source>
        <dbReference type="Proteomes" id="UP001498476"/>
    </source>
</evidence>
<protein>
    <submittedName>
        <fullName evidence="1">Uncharacterized protein</fullName>
    </submittedName>
</protein>
<evidence type="ECO:0000313" key="1">
    <source>
        <dbReference type="EMBL" id="KAK7424428.1"/>
    </source>
</evidence>
<sequence>MGNGGIGDIQTYALVDTIAAFKRAVANDDNYPHDSDMPMVHGYNVVMLGQDVVILDMPNSTLLGIAQGFLAADENLVLSVDIQGTLARYNSSTPDLLQNDSFWNNYFEKMSTFETYSGWRVAAAFGTRPAVWAVVGGYVSVLRNSSFSMMFDLYRLPCSVMWKVNSSSIVLMPSDCEMDSTRPIDVSMLPSVHGIKENVIADFLTHTLGPFRRGRRSSPWRHSMAAMTVAAMHQNRWRHVLRGDFIRRPNSTFVSEFRYKGVSEVISKSRHTIDAKPLLYIIFAIQPVLSTAMLLMNAYFSSTPITSGFGLTSILASGDKKSLSLLEGAGLSGKLKKQVHLNIGVTEDNVSARSETHLQGRVVSELSLDKKVKVTEPEFGKEYA</sequence>
<name>A0ABR1HUP7_9HYPO</name>